<reference evidence="9 11" key="1">
    <citation type="submission" date="2016-02" db="EMBL/GenBank/DDBJ databases">
        <authorList>
            <person name="Wen L."/>
            <person name="He K."/>
            <person name="Yang H."/>
        </authorList>
    </citation>
    <scope>NUCLEOTIDE SEQUENCE [LARGE SCALE GENOMIC DNA]</scope>
    <source>
        <strain evidence="9">Trichococcus_R210</strain>
    </source>
</reference>
<evidence type="ECO:0000259" key="8">
    <source>
        <dbReference type="PROSITE" id="PS50928"/>
    </source>
</evidence>
<dbReference type="PANTHER" id="PTHR43163:SF6">
    <property type="entry name" value="DIPEPTIDE TRANSPORT SYSTEM PERMEASE PROTEIN DPPB-RELATED"/>
    <property type="match status" value="1"/>
</dbReference>
<dbReference type="OrthoDB" id="9773683at2"/>
<dbReference type="CDD" id="cd06261">
    <property type="entry name" value="TM_PBP2"/>
    <property type="match status" value="1"/>
</dbReference>
<evidence type="ECO:0000256" key="7">
    <source>
        <dbReference type="RuleBase" id="RU363032"/>
    </source>
</evidence>
<evidence type="ECO:0000256" key="2">
    <source>
        <dbReference type="ARBA" id="ARBA00022448"/>
    </source>
</evidence>
<feature type="transmembrane region" description="Helical" evidence="7">
    <location>
        <begin position="277"/>
        <end position="299"/>
    </location>
</feature>
<evidence type="ECO:0000313" key="9">
    <source>
        <dbReference type="EMBL" id="CZQ81330.1"/>
    </source>
</evidence>
<dbReference type="InterPro" id="IPR035906">
    <property type="entry name" value="MetI-like_sf"/>
</dbReference>
<evidence type="ECO:0000256" key="3">
    <source>
        <dbReference type="ARBA" id="ARBA00022475"/>
    </source>
</evidence>
<evidence type="ECO:0000256" key="4">
    <source>
        <dbReference type="ARBA" id="ARBA00022692"/>
    </source>
</evidence>
<evidence type="ECO:0000256" key="1">
    <source>
        <dbReference type="ARBA" id="ARBA00004651"/>
    </source>
</evidence>
<reference evidence="10 12" key="2">
    <citation type="submission" date="2016-10" db="EMBL/GenBank/DDBJ databases">
        <authorList>
            <person name="Varghese N."/>
            <person name="Submissions S."/>
        </authorList>
    </citation>
    <scope>NUCLEOTIDE SEQUENCE [LARGE SCALE GENOMIC DNA]</scope>
    <source>
        <strain evidence="10 12">DSM 22150</strain>
    </source>
</reference>
<gene>
    <name evidence="10" type="ORF">SAMN05216375_101139</name>
    <name evidence="9" type="ORF">TR210_128</name>
</gene>
<dbReference type="InterPro" id="IPR045621">
    <property type="entry name" value="BPD_transp_1_N"/>
</dbReference>
<keyword evidence="12" id="KW-1185">Reference proteome</keyword>
<evidence type="ECO:0000313" key="10">
    <source>
        <dbReference type="EMBL" id="SEI53350.1"/>
    </source>
</evidence>
<dbReference type="GO" id="GO:0055085">
    <property type="term" value="P:transmembrane transport"/>
    <property type="evidence" value="ECO:0007669"/>
    <property type="project" value="InterPro"/>
</dbReference>
<dbReference type="Pfam" id="PF00528">
    <property type="entry name" value="BPD_transp_1"/>
    <property type="match status" value="1"/>
</dbReference>
<keyword evidence="2 7" id="KW-0813">Transport</keyword>
<comment type="subcellular location">
    <subcellularLocation>
        <location evidence="1 7">Cell membrane</location>
        <topology evidence="1 7">Multi-pass membrane protein</topology>
    </subcellularLocation>
</comment>
<dbReference type="PANTHER" id="PTHR43163">
    <property type="entry name" value="DIPEPTIDE TRANSPORT SYSTEM PERMEASE PROTEIN DPPB-RELATED"/>
    <property type="match status" value="1"/>
</dbReference>
<dbReference type="Pfam" id="PF19300">
    <property type="entry name" value="BPD_transp_1_N"/>
    <property type="match status" value="1"/>
</dbReference>
<dbReference type="RefSeq" id="WP_068620532.1">
    <property type="nucleotide sequence ID" value="NZ_FJNB01000001.1"/>
</dbReference>
<keyword evidence="6 7" id="KW-0472">Membrane</keyword>
<dbReference type="SUPFAM" id="SSF161098">
    <property type="entry name" value="MetI-like"/>
    <property type="match status" value="1"/>
</dbReference>
<feature type="transmembrane region" description="Helical" evidence="7">
    <location>
        <begin position="144"/>
        <end position="169"/>
    </location>
</feature>
<dbReference type="NCBIfam" id="NF045471">
    <property type="entry name" value="Opp3B"/>
    <property type="match status" value="1"/>
</dbReference>
<keyword evidence="3" id="KW-1003">Cell membrane</keyword>
<evidence type="ECO:0000256" key="6">
    <source>
        <dbReference type="ARBA" id="ARBA00023136"/>
    </source>
</evidence>
<feature type="domain" description="ABC transmembrane type-1" evidence="8">
    <location>
        <begin position="97"/>
        <end position="299"/>
    </location>
</feature>
<evidence type="ECO:0000256" key="5">
    <source>
        <dbReference type="ARBA" id="ARBA00022989"/>
    </source>
</evidence>
<dbReference type="EMBL" id="FJNB01000001">
    <property type="protein sequence ID" value="CZQ81330.1"/>
    <property type="molecule type" value="Genomic_DNA"/>
</dbReference>
<feature type="transmembrane region" description="Helical" evidence="7">
    <location>
        <begin position="12"/>
        <end position="30"/>
    </location>
</feature>
<dbReference type="Proteomes" id="UP000199280">
    <property type="component" value="Unassembled WGS sequence"/>
</dbReference>
<dbReference type="GO" id="GO:0005886">
    <property type="term" value="C:plasma membrane"/>
    <property type="evidence" value="ECO:0007669"/>
    <property type="project" value="UniProtKB-SubCell"/>
</dbReference>
<proteinExistence type="inferred from homology"/>
<sequence length="314" mass="34486">MKSYAKYIGKRILYMAITLFLIASITFFLMKALPGTPYSNQDKLSEEQIFIMNEKYGLNKPILVQYGVYIFGLLRGDMGVSFQFNNTPVTDLLSSRIGPSMQLGLQAVIVGTILGIVLGVIAAMRQGTWVDTTATLTAIIGRSIPNFVFAVILQLVFGVWLKVLPIALWNEGFRSSILPTIALSISPLADSARFMRTEMVDVLGSDYVELARAKGLSRWEVAFKHGIRNALIPLVTIIGPMTVGLMTGSMVVENIFAIPGIGEQFVKSILTNDYPTIMGVTMMYSTMLVVVILLVDILYGIIDPRIRVATEGGE</sequence>
<protein>
    <submittedName>
        <fullName evidence="10">Oligopeptide transport system permease protein</fullName>
    </submittedName>
</protein>
<keyword evidence="4 7" id="KW-0812">Transmembrane</keyword>
<keyword evidence="5 7" id="KW-1133">Transmembrane helix</keyword>
<dbReference type="STRING" id="640938.TR210_128"/>
<dbReference type="Gene3D" id="1.10.3720.10">
    <property type="entry name" value="MetI-like"/>
    <property type="match status" value="1"/>
</dbReference>
<dbReference type="EMBL" id="FNYT01000001">
    <property type="protein sequence ID" value="SEI53350.1"/>
    <property type="molecule type" value="Genomic_DNA"/>
</dbReference>
<comment type="similarity">
    <text evidence="7">Belongs to the binding-protein-dependent transport system permease family.</text>
</comment>
<organism evidence="9 11">
    <name type="scientific">Trichococcus ilyis</name>
    <dbReference type="NCBI Taxonomy" id="640938"/>
    <lineage>
        <taxon>Bacteria</taxon>
        <taxon>Bacillati</taxon>
        <taxon>Bacillota</taxon>
        <taxon>Bacilli</taxon>
        <taxon>Lactobacillales</taxon>
        <taxon>Carnobacteriaceae</taxon>
        <taxon>Trichococcus</taxon>
    </lineage>
</organism>
<dbReference type="AlphaFoldDB" id="A0A143Y5I3"/>
<name>A0A143Y5I3_9LACT</name>
<dbReference type="InterPro" id="IPR000515">
    <property type="entry name" value="MetI-like"/>
</dbReference>
<dbReference type="PROSITE" id="PS50928">
    <property type="entry name" value="ABC_TM1"/>
    <property type="match status" value="1"/>
</dbReference>
<dbReference type="Proteomes" id="UP000076878">
    <property type="component" value="Unassembled WGS sequence"/>
</dbReference>
<evidence type="ECO:0000313" key="11">
    <source>
        <dbReference type="Proteomes" id="UP000076878"/>
    </source>
</evidence>
<feature type="transmembrane region" description="Helical" evidence="7">
    <location>
        <begin position="103"/>
        <end position="124"/>
    </location>
</feature>
<accession>A0A143Y5I3</accession>
<feature type="transmembrane region" description="Helical" evidence="7">
    <location>
        <begin position="231"/>
        <end position="257"/>
    </location>
</feature>
<evidence type="ECO:0000313" key="12">
    <source>
        <dbReference type="Proteomes" id="UP000199280"/>
    </source>
</evidence>
<feature type="transmembrane region" description="Helical" evidence="7">
    <location>
        <begin position="62"/>
        <end position="82"/>
    </location>
</feature>